<comment type="caution">
    <text evidence="4">The sequence shown here is derived from an EMBL/GenBank/DDBJ whole genome shotgun (WGS) entry which is preliminary data.</text>
</comment>
<accession>A0ABU6XC04</accession>
<keyword evidence="5" id="KW-1185">Reference proteome</keyword>
<protein>
    <recommendedName>
        <fullName evidence="3">CCHC-type domain-containing protein</fullName>
    </recommendedName>
</protein>
<feature type="compositionally biased region" description="Polar residues" evidence="2">
    <location>
        <begin position="155"/>
        <end position="166"/>
    </location>
</feature>
<dbReference type="PROSITE" id="PS50158">
    <property type="entry name" value="ZF_CCHC"/>
    <property type="match status" value="1"/>
</dbReference>
<dbReference type="Proteomes" id="UP001341840">
    <property type="component" value="Unassembled WGS sequence"/>
</dbReference>
<dbReference type="EMBL" id="JASCZI010211657">
    <property type="protein sequence ID" value="MED6195604.1"/>
    <property type="molecule type" value="Genomic_DNA"/>
</dbReference>
<gene>
    <name evidence="4" type="ORF">PIB30_039477</name>
</gene>
<evidence type="ECO:0000259" key="3">
    <source>
        <dbReference type="PROSITE" id="PS50158"/>
    </source>
</evidence>
<evidence type="ECO:0000256" key="1">
    <source>
        <dbReference type="PROSITE-ProRule" id="PRU00047"/>
    </source>
</evidence>
<keyword evidence="1" id="KW-0479">Metal-binding</keyword>
<sequence length="483" mass="55784">MQRHPIEGEEIEAVQGMDDGYEEENFNLVAKVLSDKELTFKTIKASLMGNTSVLEVSHRDMELWFQFHGVPFTCMNKRMADKVAKKLGPVMEVEDPWRRKLLQRVFLRVKDFYCFNCGRIEHARKECLFPRAMPVHDPTLPRYKPDLGVSRAKALSTTEEVNVPENSKQKNIESEQENGEGPEKEQLRRKAWIVGSGNLMENSSERRMESSSQLKGSGTEAKASKDQLYEEEIEVQMEDNRDEEGVRAMEMEEAILFNKIKTYMAMNKLSKEPEQGNDNPNSYSVEQKLRVTKGYKERGRAKEFEESISAVPKKFSQGSAQVLKSAMEEIGLNNKIETQLEQAIQKVPLRSEEDIKRKEDHHKGKEVAVWDQRQERPPKKKYRAKVCNQYFVEMPDEEDDGMECDTEKQNLEEYQMRGLELATILESTLSLKRKKMDMGFMIEEIIDDKSNVRKEREVGKKIKHVTFADMAGEAGLSMPHPEP</sequence>
<name>A0ABU6XC04_9FABA</name>
<evidence type="ECO:0000313" key="4">
    <source>
        <dbReference type="EMBL" id="MED6195604.1"/>
    </source>
</evidence>
<keyword evidence="1" id="KW-0862">Zinc</keyword>
<evidence type="ECO:0000313" key="5">
    <source>
        <dbReference type="Proteomes" id="UP001341840"/>
    </source>
</evidence>
<evidence type="ECO:0000256" key="2">
    <source>
        <dbReference type="SAM" id="MobiDB-lite"/>
    </source>
</evidence>
<keyword evidence="1" id="KW-0863">Zinc-finger</keyword>
<dbReference type="InterPro" id="IPR001878">
    <property type="entry name" value="Znf_CCHC"/>
</dbReference>
<reference evidence="4 5" key="1">
    <citation type="journal article" date="2023" name="Plants (Basel)">
        <title>Bridging the Gap: Combining Genomics and Transcriptomics Approaches to Understand Stylosanthes scabra, an Orphan Legume from the Brazilian Caatinga.</title>
        <authorList>
            <person name="Ferreira-Neto J.R.C."/>
            <person name="da Silva M.D."/>
            <person name="Binneck E."/>
            <person name="de Melo N.F."/>
            <person name="da Silva R.H."/>
            <person name="de Melo A.L.T.M."/>
            <person name="Pandolfi V."/>
            <person name="Bustamante F.O."/>
            <person name="Brasileiro-Vidal A.C."/>
            <person name="Benko-Iseppon A.M."/>
        </authorList>
    </citation>
    <scope>NUCLEOTIDE SEQUENCE [LARGE SCALE GENOMIC DNA]</scope>
    <source>
        <tissue evidence="4">Leaves</tissue>
    </source>
</reference>
<proteinExistence type="predicted"/>
<organism evidence="4 5">
    <name type="scientific">Stylosanthes scabra</name>
    <dbReference type="NCBI Taxonomy" id="79078"/>
    <lineage>
        <taxon>Eukaryota</taxon>
        <taxon>Viridiplantae</taxon>
        <taxon>Streptophyta</taxon>
        <taxon>Embryophyta</taxon>
        <taxon>Tracheophyta</taxon>
        <taxon>Spermatophyta</taxon>
        <taxon>Magnoliopsida</taxon>
        <taxon>eudicotyledons</taxon>
        <taxon>Gunneridae</taxon>
        <taxon>Pentapetalae</taxon>
        <taxon>rosids</taxon>
        <taxon>fabids</taxon>
        <taxon>Fabales</taxon>
        <taxon>Fabaceae</taxon>
        <taxon>Papilionoideae</taxon>
        <taxon>50 kb inversion clade</taxon>
        <taxon>dalbergioids sensu lato</taxon>
        <taxon>Dalbergieae</taxon>
        <taxon>Pterocarpus clade</taxon>
        <taxon>Stylosanthes</taxon>
    </lineage>
</organism>
<feature type="region of interest" description="Disordered" evidence="2">
    <location>
        <begin position="153"/>
        <end position="229"/>
    </location>
</feature>
<feature type="domain" description="CCHC-type" evidence="3">
    <location>
        <begin position="114"/>
        <end position="127"/>
    </location>
</feature>